<dbReference type="SUPFAM" id="SSF103481">
    <property type="entry name" value="Multidrug resistance efflux transporter EmrE"/>
    <property type="match status" value="1"/>
</dbReference>
<keyword evidence="1" id="KW-0812">Transmembrane</keyword>
<dbReference type="Proteomes" id="UP001528411">
    <property type="component" value="Unassembled WGS sequence"/>
</dbReference>
<dbReference type="InterPro" id="IPR000620">
    <property type="entry name" value="EamA_dom"/>
</dbReference>
<keyword evidence="1" id="KW-0472">Membrane</keyword>
<dbReference type="PANTHER" id="PTHR22911:SF137">
    <property type="entry name" value="SOLUTE CARRIER FAMILY 35 MEMBER G2-RELATED"/>
    <property type="match status" value="1"/>
</dbReference>
<feature type="domain" description="EamA" evidence="2">
    <location>
        <begin position="182"/>
        <end position="292"/>
    </location>
</feature>
<dbReference type="EMBL" id="JAQOMS010000002">
    <property type="protein sequence ID" value="MDC2888020.1"/>
    <property type="molecule type" value="Genomic_DNA"/>
</dbReference>
<feature type="transmembrane region" description="Helical" evidence="1">
    <location>
        <begin position="97"/>
        <end position="118"/>
    </location>
</feature>
<feature type="transmembrane region" description="Helical" evidence="1">
    <location>
        <begin position="124"/>
        <end position="142"/>
    </location>
</feature>
<evidence type="ECO:0000313" key="4">
    <source>
        <dbReference type="Proteomes" id="UP001528411"/>
    </source>
</evidence>
<organism evidence="3 4">
    <name type="scientific">Psychrosphaera algicola</name>
    <dbReference type="NCBI Taxonomy" id="3023714"/>
    <lineage>
        <taxon>Bacteria</taxon>
        <taxon>Pseudomonadati</taxon>
        <taxon>Pseudomonadota</taxon>
        <taxon>Gammaproteobacteria</taxon>
        <taxon>Alteromonadales</taxon>
        <taxon>Pseudoalteromonadaceae</taxon>
        <taxon>Psychrosphaera</taxon>
    </lineage>
</organism>
<feature type="transmembrane region" description="Helical" evidence="1">
    <location>
        <begin position="34"/>
        <end position="58"/>
    </location>
</feature>
<dbReference type="PANTHER" id="PTHR22911">
    <property type="entry name" value="ACYL-MALONYL CONDENSING ENZYME-RELATED"/>
    <property type="match status" value="1"/>
</dbReference>
<feature type="transmembrane region" description="Helical" evidence="1">
    <location>
        <begin position="177"/>
        <end position="200"/>
    </location>
</feature>
<feature type="transmembrane region" description="Helical" evidence="1">
    <location>
        <begin position="272"/>
        <end position="292"/>
    </location>
</feature>
<keyword evidence="1" id="KW-1133">Transmembrane helix</keyword>
<feature type="transmembrane region" description="Helical" evidence="1">
    <location>
        <begin position="212"/>
        <end position="231"/>
    </location>
</feature>
<name>A0ABT5FBT5_9GAMM</name>
<dbReference type="Pfam" id="PF00892">
    <property type="entry name" value="EamA"/>
    <property type="match status" value="2"/>
</dbReference>
<accession>A0ABT5FBT5</accession>
<feature type="domain" description="EamA" evidence="2">
    <location>
        <begin position="13"/>
        <end position="168"/>
    </location>
</feature>
<comment type="caution">
    <text evidence="3">The sequence shown here is derived from an EMBL/GenBank/DDBJ whole genome shotgun (WGS) entry which is preliminary data.</text>
</comment>
<sequence>MEPVKDQKLAFKIALFVVLLWSTVGTAVKLALQFSSYIEVVILASFSSAVILVMIYLFQNYNQPTKAATDIFDDTSNKIKDNDKTPSLVTIFKRSPAFYLLCGFLNPILYYLVLFAAYERLPAQIAQPINYTWAIVLSLLAVPFLKHKLSLGDILGLVICYFGVVILVSGLDFRTGLMFDLAGVLLAILSTLIWAFYWIVNVRNSASPTTSVMLNFLCSIPWLVIMSVYYWQDFTFHPQTIAASIYIGLVEMSVAFVLWLKAMQLAKSTAQISVLIYLSPFYLWFFSTYFLVKKSIFRLSLHLLSL</sequence>
<evidence type="ECO:0000313" key="3">
    <source>
        <dbReference type="EMBL" id="MDC2888020.1"/>
    </source>
</evidence>
<gene>
    <name evidence="3" type="ORF">PN838_03270</name>
</gene>
<evidence type="ECO:0000259" key="2">
    <source>
        <dbReference type="Pfam" id="PF00892"/>
    </source>
</evidence>
<feature type="transmembrane region" description="Helical" evidence="1">
    <location>
        <begin position="9"/>
        <end position="28"/>
    </location>
</feature>
<protein>
    <submittedName>
        <fullName evidence="3">DMT family transporter</fullName>
    </submittedName>
</protein>
<keyword evidence="4" id="KW-1185">Reference proteome</keyword>
<feature type="transmembrane region" description="Helical" evidence="1">
    <location>
        <begin position="154"/>
        <end position="171"/>
    </location>
</feature>
<proteinExistence type="predicted"/>
<dbReference type="InterPro" id="IPR037185">
    <property type="entry name" value="EmrE-like"/>
</dbReference>
<reference evidence="3 4" key="1">
    <citation type="submission" date="2023-01" db="EMBL/GenBank/DDBJ databases">
        <title>Psychrosphaera sp. nov., isolated from marine algae.</title>
        <authorList>
            <person name="Bayburt H."/>
            <person name="Choi B.J."/>
            <person name="Kim J.M."/>
            <person name="Choi D.G."/>
            <person name="Jeon C.O."/>
        </authorList>
    </citation>
    <scope>NUCLEOTIDE SEQUENCE [LARGE SCALE GENOMIC DNA]</scope>
    <source>
        <strain evidence="3 4">G1-22</strain>
    </source>
</reference>
<dbReference type="RefSeq" id="WP_272179754.1">
    <property type="nucleotide sequence ID" value="NZ_JAQOMS010000002.1"/>
</dbReference>
<evidence type="ECO:0000256" key="1">
    <source>
        <dbReference type="SAM" id="Phobius"/>
    </source>
</evidence>
<feature type="transmembrane region" description="Helical" evidence="1">
    <location>
        <begin position="243"/>
        <end position="260"/>
    </location>
</feature>